<dbReference type="Pfam" id="PF01488">
    <property type="entry name" value="Shikimate_DH"/>
    <property type="match status" value="1"/>
</dbReference>
<dbReference type="GO" id="GO:0009423">
    <property type="term" value="P:chorismate biosynthetic process"/>
    <property type="evidence" value="ECO:0007669"/>
    <property type="project" value="UniProtKB-UniRule"/>
</dbReference>
<dbReference type="RefSeq" id="WP_069716247.1">
    <property type="nucleotide sequence ID" value="NZ_MJEH01000010.1"/>
</dbReference>
<feature type="binding site" evidence="8">
    <location>
        <position position="219"/>
    </location>
    <ligand>
        <name>NADP(+)</name>
        <dbReference type="ChEBI" id="CHEBI:58349"/>
    </ligand>
</feature>
<dbReference type="Pfam" id="PF18317">
    <property type="entry name" value="SDH_C"/>
    <property type="match status" value="1"/>
</dbReference>
<dbReference type="SUPFAM" id="SSF53223">
    <property type="entry name" value="Aminoacid dehydrogenase-like, N-terminal domain"/>
    <property type="match status" value="1"/>
</dbReference>
<feature type="domain" description="Shikimate dehydrogenase substrate binding N-terminal" evidence="10">
    <location>
        <begin position="7"/>
        <end position="89"/>
    </location>
</feature>
<dbReference type="GO" id="GO:0005829">
    <property type="term" value="C:cytosol"/>
    <property type="evidence" value="ECO:0007669"/>
    <property type="project" value="TreeGrafter"/>
</dbReference>
<dbReference type="CDD" id="cd01065">
    <property type="entry name" value="NAD_bind_Shikimate_DH"/>
    <property type="match status" value="1"/>
</dbReference>
<keyword evidence="13" id="KW-1185">Reference proteome</keyword>
<comment type="subunit">
    <text evidence="8">Homodimer.</text>
</comment>
<evidence type="ECO:0000259" key="11">
    <source>
        <dbReference type="Pfam" id="PF18317"/>
    </source>
</evidence>
<organism evidence="12 13">
    <name type="scientific">Bacillus solimangrovi</name>
    <dbReference type="NCBI Taxonomy" id="1305675"/>
    <lineage>
        <taxon>Bacteria</taxon>
        <taxon>Bacillati</taxon>
        <taxon>Bacillota</taxon>
        <taxon>Bacilli</taxon>
        <taxon>Bacillales</taxon>
        <taxon>Bacillaceae</taxon>
        <taxon>Bacillus</taxon>
    </lineage>
</organism>
<dbReference type="UniPathway" id="UPA00053">
    <property type="reaction ID" value="UER00087"/>
</dbReference>
<proteinExistence type="inferred from homology"/>
<dbReference type="GO" id="GO:0008652">
    <property type="term" value="P:amino acid biosynthetic process"/>
    <property type="evidence" value="ECO:0007669"/>
    <property type="project" value="UniProtKB-KW"/>
</dbReference>
<evidence type="ECO:0000256" key="4">
    <source>
        <dbReference type="ARBA" id="ARBA00022857"/>
    </source>
</evidence>
<dbReference type="GO" id="GO:0019632">
    <property type="term" value="P:shikimate metabolic process"/>
    <property type="evidence" value="ECO:0007669"/>
    <property type="project" value="InterPro"/>
</dbReference>
<dbReference type="InterPro" id="IPR041121">
    <property type="entry name" value="SDH_C"/>
</dbReference>
<evidence type="ECO:0000256" key="2">
    <source>
        <dbReference type="ARBA" id="ARBA00012962"/>
    </source>
</evidence>
<feature type="active site" description="Proton acceptor" evidence="8">
    <location>
        <position position="66"/>
    </location>
</feature>
<dbReference type="HAMAP" id="MF_00222">
    <property type="entry name" value="Shikimate_DH_AroE"/>
    <property type="match status" value="1"/>
</dbReference>
<comment type="similarity">
    <text evidence="8">Belongs to the shikimate dehydrogenase family.</text>
</comment>
<feature type="binding site" evidence="8">
    <location>
        <begin position="127"/>
        <end position="131"/>
    </location>
    <ligand>
        <name>NADP(+)</name>
        <dbReference type="ChEBI" id="CHEBI:58349"/>
    </ligand>
</feature>
<dbReference type="GO" id="GO:0009073">
    <property type="term" value="P:aromatic amino acid family biosynthetic process"/>
    <property type="evidence" value="ECO:0007669"/>
    <property type="project" value="UniProtKB-KW"/>
</dbReference>
<dbReference type="EC" id="1.1.1.25" evidence="2 8"/>
<dbReference type="OrthoDB" id="9792692at2"/>
<dbReference type="AlphaFoldDB" id="A0A1E5LHW1"/>
<feature type="binding site" evidence="8">
    <location>
        <position position="78"/>
    </location>
    <ligand>
        <name>NADP(+)</name>
        <dbReference type="ChEBI" id="CHEBI:58349"/>
    </ligand>
</feature>
<evidence type="ECO:0000256" key="5">
    <source>
        <dbReference type="ARBA" id="ARBA00023002"/>
    </source>
</evidence>
<dbReference type="EMBL" id="MJEH01000010">
    <property type="protein sequence ID" value="OEH93672.1"/>
    <property type="molecule type" value="Genomic_DNA"/>
</dbReference>
<name>A0A1E5LHW1_9BACI</name>
<comment type="function">
    <text evidence="8">Involved in the biosynthesis of the chorismate, which leads to the biosynthesis of aromatic amino acids. Catalyzes the reversible NADPH linked reduction of 3-dehydroshikimate (DHSA) to yield shikimate (SA).</text>
</comment>
<sequence length="277" mass="29813">MGELFGLLGHPVSHSMSPLMHNDAFNHLELPYYYQAFDVAPNDLAQAVNGLRVLNVKGFNVTIPHKVAIMDLLDEIDDEAVAIGAVNTVVNEGGKLKGYNTDGQGYVESLIPKLAKPLSEQKVLVVGAGGAARAIFVSLAKRGVAQLDITNRTEQKAESIVNSCPYSTISNVKSIQKAEVTVNEYDVLIQTTAVGMSPDVKQMPMALDNLESGKIVSDIIYNPIQTAWLQTAEAKGSMILNGIGMFVGQGALSFEKWTGLKPDKARMEEIVKVQLGG</sequence>
<dbReference type="Gene3D" id="3.40.50.10860">
    <property type="entry name" value="Leucine Dehydrogenase, chain A, domain 1"/>
    <property type="match status" value="1"/>
</dbReference>
<feature type="domain" description="SDH C-terminal" evidence="11">
    <location>
        <begin position="242"/>
        <end position="271"/>
    </location>
</feature>
<evidence type="ECO:0000259" key="9">
    <source>
        <dbReference type="Pfam" id="PF01488"/>
    </source>
</evidence>
<feature type="binding site" evidence="8">
    <location>
        <begin position="15"/>
        <end position="17"/>
    </location>
    <ligand>
        <name>shikimate</name>
        <dbReference type="ChEBI" id="CHEBI:36208"/>
    </ligand>
</feature>
<dbReference type="NCBIfam" id="NF001319">
    <property type="entry name" value="PRK00258.3-3"/>
    <property type="match status" value="1"/>
</dbReference>
<feature type="domain" description="Quinate/shikimate 5-dehydrogenase/glutamyl-tRNA reductase" evidence="9">
    <location>
        <begin position="114"/>
        <end position="193"/>
    </location>
</feature>
<dbReference type="Pfam" id="PF08501">
    <property type="entry name" value="Shikimate_dh_N"/>
    <property type="match status" value="1"/>
</dbReference>
<dbReference type="InterPro" id="IPR022893">
    <property type="entry name" value="Shikimate_DH_fam"/>
</dbReference>
<feature type="binding site" evidence="8">
    <location>
        <position position="249"/>
    </location>
    <ligand>
        <name>shikimate</name>
        <dbReference type="ChEBI" id="CHEBI:36208"/>
    </ligand>
</feature>
<feature type="binding site" evidence="8">
    <location>
        <position position="62"/>
    </location>
    <ligand>
        <name>shikimate</name>
        <dbReference type="ChEBI" id="CHEBI:36208"/>
    </ligand>
</feature>
<comment type="catalytic activity">
    <reaction evidence="7 8">
        <text>shikimate + NADP(+) = 3-dehydroshikimate + NADPH + H(+)</text>
        <dbReference type="Rhea" id="RHEA:17737"/>
        <dbReference type="ChEBI" id="CHEBI:15378"/>
        <dbReference type="ChEBI" id="CHEBI:16630"/>
        <dbReference type="ChEBI" id="CHEBI:36208"/>
        <dbReference type="ChEBI" id="CHEBI:57783"/>
        <dbReference type="ChEBI" id="CHEBI:58349"/>
        <dbReference type="EC" id="1.1.1.25"/>
    </reaction>
</comment>
<feature type="binding site" evidence="8">
    <location>
        <position position="221"/>
    </location>
    <ligand>
        <name>shikimate</name>
        <dbReference type="ChEBI" id="CHEBI:36208"/>
    </ligand>
</feature>
<dbReference type="SUPFAM" id="SSF51735">
    <property type="entry name" value="NAD(P)-binding Rossmann-fold domains"/>
    <property type="match status" value="1"/>
</dbReference>
<evidence type="ECO:0000256" key="6">
    <source>
        <dbReference type="ARBA" id="ARBA00023141"/>
    </source>
</evidence>
<dbReference type="InterPro" id="IPR013708">
    <property type="entry name" value="Shikimate_DH-bd_N"/>
</dbReference>
<evidence type="ECO:0000256" key="8">
    <source>
        <dbReference type="HAMAP-Rule" id="MF_00222"/>
    </source>
</evidence>
<keyword evidence="6 8" id="KW-0057">Aromatic amino acid biosynthesis</keyword>
<evidence type="ECO:0000256" key="3">
    <source>
        <dbReference type="ARBA" id="ARBA00022605"/>
    </source>
</evidence>
<keyword evidence="5 8" id="KW-0560">Oxidoreductase</keyword>
<gene>
    <name evidence="8" type="primary">aroE</name>
    <name evidence="12" type="ORF">BFG57_11565</name>
</gene>
<dbReference type="GO" id="GO:0050661">
    <property type="term" value="F:NADP binding"/>
    <property type="evidence" value="ECO:0007669"/>
    <property type="project" value="InterPro"/>
</dbReference>
<dbReference type="InterPro" id="IPR036291">
    <property type="entry name" value="NAD(P)-bd_dom_sf"/>
</dbReference>
<feature type="binding site" evidence="8">
    <location>
        <position position="87"/>
    </location>
    <ligand>
        <name>shikimate</name>
        <dbReference type="ChEBI" id="CHEBI:36208"/>
    </ligand>
</feature>
<feature type="binding site" evidence="8">
    <location>
        <begin position="151"/>
        <end position="156"/>
    </location>
    <ligand>
        <name>NADP(+)</name>
        <dbReference type="ChEBI" id="CHEBI:58349"/>
    </ligand>
</feature>
<evidence type="ECO:0000313" key="12">
    <source>
        <dbReference type="EMBL" id="OEH93672.1"/>
    </source>
</evidence>
<dbReference type="STRING" id="1305675.BFG57_11565"/>
<dbReference type="InterPro" id="IPR006151">
    <property type="entry name" value="Shikm_DH/Glu-tRNA_Rdtase"/>
</dbReference>
<evidence type="ECO:0000313" key="13">
    <source>
        <dbReference type="Proteomes" id="UP000095209"/>
    </source>
</evidence>
<accession>A0A1E5LHW1</accession>
<keyword evidence="3 8" id="KW-0028">Amino-acid biosynthesis</keyword>
<dbReference type="Proteomes" id="UP000095209">
    <property type="component" value="Unassembled WGS sequence"/>
</dbReference>
<dbReference type="Gene3D" id="3.40.50.720">
    <property type="entry name" value="NAD(P)-binding Rossmann-like Domain"/>
    <property type="match status" value="1"/>
</dbReference>
<evidence type="ECO:0000256" key="7">
    <source>
        <dbReference type="ARBA" id="ARBA00049442"/>
    </source>
</evidence>
<feature type="binding site" evidence="8">
    <location>
        <position position="102"/>
    </location>
    <ligand>
        <name>shikimate</name>
        <dbReference type="ChEBI" id="CHEBI:36208"/>
    </ligand>
</feature>
<reference evidence="12 13" key="1">
    <citation type="submission" date="2016-08" db="EMBL/GenBank/DDBJ databases">
        <title>Genome of Bacillus solimangrovi GH2-4.</title>
        <authorList>
            <person name="Lim S."/>
            <person name="Kim B.-C."/>
        </authorList>
    </citation>
    <scope>NUCLEOTIDE SEQUENCE [LARGE SCALE GENOMIC DNA]</scope>
    <source>
        <strain evidence="12 13">GH2-4</strain>
    </source>
</reference>
<protein>
    <recommendedName>
        <fullName evidence="2 8">Shikimate dehydrogenase (NADP(+))</fullName>
        <shortName evidence="8">SDH</shortName>
        <ecNumber evidence="2 8">1.1.1.25</ecNumber>
    </recommendedName>
</protein>
<dbReference type="PANTHER" id="PTHR21089:SF1">
    <property type="entry name" value="BIFUNCTIONAL 3-DEHYDROQUINATE DEHYDRATASE_SHIKIMATE DEHYDROGENASE, CHLOROPLASTIC"/>
    <property type="match status" value="1"/>
</dbReference>
<keyword evidence="4 8" id="KW-0521">NADP</keyword>
<dbReference type="GO" id="GO:0004764">
    <property type="term" value="F:shikimate 3-dehydrogenase (NADP+) activity"/>
    <property type="evidence" value="ECO:0007669"/>
    <property type="project" value="UniProtKB-UniRule"/>
</dbReference>
<comment type="pathway">
    <text evidence="1 8">Metabolic intermediate biosynthesis; chorismate biosynthesis; chorismate from D-erythrose 4-phosphate and phosphoenolpyruvate: step 4/7.</text>
</comment>
<evidence type="ECO:0000259" key="10">
    <source>
        <dbReference type="Pfam" id="PF08501"/>
    </source>
</evidence>
<dbReference type="InterPro" id="IPR046346">
    <property type="entry name" value="Aminoacid_DH-like_N_sf"/>
</dbReference>
<dbReference type="PANTHER" id="PTHR21089">
    <property type="entry name" value="SHIKIMATE DEHYDROGENASE"/>
    <property type="match status" value="1"/>
</dbReference>
<comment type="caution">
    <text evidence="12">The sequence shown here is derived from an EMBL/GenBank/DDBJ whole genome shotgun (WGS) entry which is preliminary data.</text>
</comment>
<evidence type="ECO:0000256" key="1">
    <source>
        <dbReference type="ARBA" id="ARBA00004871"/>
    </source>
</evidence>
<dbReference type="InterPro" id="IPR011342">
    <property type="entry name" value="Shikimate_DH"/>
</dbReference>
<feature type="binding site" evidence="8">
    <location>
        <position position="242"/>
    </location>
    <ligand>
        <name>NADP(+)</name>
        <dbReference type="ChEBI" id="CHEBI:58349"/>
    </ligand>
</feature>
<dbReference type="NCBIfam" id="TIGR00507">
    <property type="entry name" value="aroE"/>
    <property type="match status" value="1"/>
</dbReference>